<dbReference type="EMBL" id="PQVP01000002">
    <property type="protein sequence ID" value="POZ81609.1"/>
    <property type="molecule type" value="Genomic_DNA"/>
</dbReference>
<name>A0A2S5DR75_9BURK</name>
<proteinExistence type="predicted"/>
<reference evidence="1 2" key="1">
    <citation type="submission" date="2018-01" db="EMBL/GenBank/DDBJ databases">
        <title>Successful Treatment of Persistent Burkholderia cepacia Bacteremia with Ceftazidime-Avibactam.</title>
        <authorList>
            <person name="Tamma P."/>
            <person name="Fan Y."/>
            <person name="Bergman Y."/>
            <person name="Sick-Samuels A."/>
            <person name="Hsu A."/>
            <person name="Timp W."/>
            <person name="Simner P."/>
        </authorList>
    </citation>
    <scope>NUCLEOTIDE SEQUENCE [LARGE SCALE GENOMIC DNA]</scope>
    <source>
        <strain evidence="1 2">170816</strain>
    </source>
</reference>
<dbReference type="AlphaFoldDB" id="A0A2S5DR75"/>
<evidence type="ECO:0000313" key="2">
    <source>
        <dbReference type="Proteomes" id="UP000238655"/>
    </source>
</evidence>
<dbReference type="Proteomes" id="UP000238655">
    <property type="component" value="Chromosome 1"/>
</dbReference>
<accession>A0A2S5DR75</accession>
<sequence length="111" mass="11041">MLNGCTKESRTMTADPIRRGAIAIALALAAPGVGSLANATEPSIPLRVSLTIPETCTIGTGAPQGVADTGIPSVSCAHGTPFMLSHAPLPDARSASRGAGAGAPSAWTVMF</sequence>
<gene>
    <name evidence="1" type="ORF">C3743_14880</name>
</gene>
<protein>
    <submittedName>
        <fullName evidence="1">Uncharacterized protein</fullName>
    </submittedName>
</protein>
<evidence type="ECO:0000313" key="1">
    <source>
        <dbReference type="EMBL" id="POZ81609.1"/>
    </source>
</evidence>
<comment type="caution">
    <text evidence="1">The sequence shown here is derived from an EMBL/GenBank/DDBJ whole genome shotgun (WGS) entry which is preliminary data.</text>
</comment>
<organism evidence="1 2">
    <name type="scientific">Burkholderia contaminans</name>
    <dbReference type="NCBI Taxonomy" id="488447"/>
    <lineage>
        <taxon>Bacteria</taxon>
        <taxon>Pseudomonadati</taxon>
        <taxon>Pseudomonadota</taxon>
        <taxon>Betaproteobacteria</taxon>
        <taxon>Burkholderiales</taxon>
        <taxon>Burkholderiaceae</taxon>
        <taxon>Burkholderia</taxon>
        <taxon>Burkholderia cepacia complex</taxon>
    </lineage>
</organism>